<dbReference type="Proteomes" id="UP000005139">
    <property type="component" value="Unassembled WGS sequence"/>
</dbReference>
<sequence>MDKVLDLRGLSCPIPLIKTRDALRDSKVVTVLVDDMPPKENILRFAKSQGYKVDCQERAGEYTIRICRE</sequence>
<evidence type="ECO:0000256" key="1">
    <source>
        <dbReference type="ARBA" id="ARBA00008984"/>
    </source>
</evidence>
<dbReference type="Gene3D" id="3.30.110.40">
    <property type="entry name" value="TusA-like domain"/>
    <property type="match status" value="1"/>
</dbReference>
<reference evidence="3 4" key="1">
    <citation type="submission" date="2007-01" db="EMBL/GenBank/DDBJ databases">
        <title>Annotation of the draft genome assembly of Thermosinus carboxydivorans Nor1.</title>
        <authorList>
            <consortium name="US DOE Joint Genome Institute (JGI-ORNL)"/>
            <person name="Larimer F."/>
            <person name="Land M."/>
            <person name="Hauser L."/>
        </authorList>
    </citation>
    <scope>NUCLEOTIDE SEQUENCE [LARGE SCALE GENOMIC DNA]</scope>
    <source>
        <strain evidence="3 4">Nor1</strain>
    </source>
</reference>
<dbReference type="PANTHER" id="PTHR33279:SF6">
    <property type="entry name" value="SULFUR CARRIER PROTEIN YEDF-RELATED"/>
    <property type="match status" value="1"/>
</dbReference>
<keyword evidence="4" id="KW-1185">Reference proteome</keyword>
<evidence type="ECO:0000313" key="3">
    <source>
        <dbReference type="EMBL" id="EAX48345.1"/>
    </source>
</evidence>
<dbReference type="eggNOG" id="COG0425">
    <property type="taxonomic scope" value="Bacteria"/>
</dbReference>
<dbReference type="InterPro" id="IPR036868">
    <property type="entry name" value="TusA-like_sf"/>
</dbReference>
<evidence type="ECO:0000259" key="2">
    <source>
        <dbReference type="Pfam" id="PF01206"/>
    </source>
</evidence>
<accession>A1HNI6</accession>
<dbReference type="EMBL" id="AAWL01000003">
    <property type="protein sequence ID" value="EAX48345.1"/>
    <property type="molecule type" value="Genomic_DNA"/>
</dbReference>
<dbReference type="SUPFAM" id="SSF64307">
    <property type="entry name" value="SirA-like"/>
    <property type="match status" value="1"/>
</dbReference>
<comment type="caution">
    <text evidence="3">The sequence shown here is derived from an EMBL/GenBank/DDBJ whole genome shotgun (WGS) entry which is preliminary data.</text>
</comment>
<organism evidence="3 4">
    <name type="scientific">Thermosinus carboxydivorans Nor1</name>
    <dbReference type="NCBI Taxonomy" id="401526"/>
    <lineage>
        <taxon>Bacteria</taxon>
        <taxon>Bacillati</taxon>
        <taxon>Bacillota</taxon>
        <taxon>Negativicutes</taxon>
        <taxon>Selenomonadales</taxon>
        <taxon>Sporomusaceae</taxon>
        <taxon>Thermosinus</taxon>
    </lineage>
</organism>
<dbReference type="AlphaFoldDB" id="A1HNI6"/>
<gene>
    <name evidence="3" type="ORF">TcarDRAFT_2295</name>
</gene>
<dbReference type="Pfam" id="PF01206">
    <property type="entry name" value="TusA"/>
    <property type="match status" value="1"/>
</dbReference>
<dbReference type="RefSeq" id="WP_007288593.1">
    <property type="nucleotide sequence ID" value="NZ_AAWL01000003.1"/>
</dbReference>
<protein>
    <submittedName>
        <fullName evidence="3">SirA family protein</fullName>
    </submittedName>
</protein>
<dbReference type="PANTHER" id="PTHR33279">
    <property type="entry name" value="SULFUR CARRIER PROTEIN YEDF-RELATED"/>
    <property type="match status" value="1"/>
</dbReference>
<reference evidence="3 4" key="2">
    <citation type="submission" date="2007-01" db="EMBL/GenBank/DDBJ databases">
        <title>Sequencing of the draft genome and assembly of Thermosinus carboxydivorans Nor1.</title>
        <authorList>
            <consortium name="US DOE Joint Genome Institute (JGI-PGF)"/>
            <person name="Copeland A."/>
            <person name="Lucas S."/>
            <person name="Lapidus A."/>
            <person name="Barry K."/>
            <person name="Glavina del Rio T."/>
            <person name="Dalin E."/>
            <person name="Tice H."/>
            <person name="Bruce D."/>
            <person name="Pitluck S."/>
            <person name="Richardson P."/>
        </authorList>
    </citation>
    <scope>NUCLEOTIDE SEQUENCE [LARGE SCALE GENOMIC DNA]</scope>
    <source>
        <strain evidence="3 4">Nor1</strain>
    </source>
</reference>
<evidence type="ECO:0000313" key="4">
    <source>
        <dbReference type="Proteomes" id="UP000005139"/>
    </source>
</evidence>
<comment type="similarity">
    <text evidence="1">Belongs to the sulfur carrier protein TusA family.</text>
</comment>
<dbReference type="InterPro" id="IPR001455">
    <property type="entry name" value="TusA-like"/>
</dbReference>
<name>A1HNI6_9FIRM</name>
<proteinExistence type="inferred from homology"/>
<dbReference type="OrthoDB" id="9797352at2"/>
<feature type="domain" description="UPF0033" evidence="2">
    <location>
        <begin position="3"/>
        <end position="67"/>
    </location>
</feature>